<dbReference type="InterPro" id="IPR011701">
    <property type="entry name" value="MFS"/>
</dbReference>
<dbReference type="AlphaFoldDB" id="A0A1G9TSB0"/>
<dbReference type="InterPro" id="IPR020846">
    <property type="entry name" value="MFS_dom"/>
</dbReference>
<feature type="transmembrane region" description="Helical" evidence="7">
    <location>
        <begin position="130"/>
        <end position="151"/>
    </location>
</feature>
<evidence type="ECO:0000256" key="1">
    <source>
        <dbReference type="ARBA" id="ARBA00004651"/>
    </source>
</evidence>
<evidence type="ECO:0000313" key="9">
    <source>
        <dbReference type="EMBL" id="SDM50501.1"/>
    </source>
</evidence>
<organism evidence="9 10">
    <name type="scientific">Daejeonella rubra</name>
    <dbReference type="NCBI Taxonomy" id="990371"/>
    <lineage>
        <taxon>Bacteria</taxon>
        <taxon>Pseudomonadati</taxon>
        <taxon>Bacteroidota</taxon>
        <taxon>Sphingobacteriia</taxon>
        <taxon>Sphingobacteriales</taxon>
        <taxon>Sphingobacteriaceae</taxon>
        <taxon>Daejeonella</taxon>
    </lineage>
</organism>
<evidence type="ECO:0000256" key="6">
    <source>
        <dbReference type="ARBA" id="ARBA00023136"/>
    </source>
</evidence>
<feature type="transmembrane region" description="Helical" evidence="7">
    <location>
        <begin position="360"/>
        <end position="384"/>
    </location>
</feature>
<keyword evidence="2" id="KW-0813">Transport</keyword>
<accession>A0A1G9TSB0</accession>
<dbReference type="PANTHER" id="PTHR43045">
    <property type="entry name" value="SHIKIMATE TRANSPORTER"/>
    <property type="match status" value="1"/>
</dbReference>
<evidence type="ECO:0000256" key="5">
    <source>
        <dbReference type="ARBA" id="ARBA00022989"/>
    </source>
</evidence>
<dbReference type="PANTHER" id="PTHR43045:SF7">
    <property type="entry name" value="MAJOR FACILITATOR SUPERFAMILY TRANSPORTER"/>
    <property type="match status" value="1"/>
</dbReference>
<feature type="transmembrane region" description="Helical" evidence="7">
    <location>
        <begin position="423"/>
        <end position="453"/>
    </location>
</feature>
<feature type="transmembrane region" description="Helical" evidence="7">
    <location>
        <begin position="163"/>
        <end position="185"/>
    </location>
</feature>
<evidence type="ECO:0000259" key="8">
    <source>
        <dbReference type="PROSITE" id="PS50850"/>
    </source>
</evidence>
<feature type="transmembrane region" description="Helical" evidence="7">
    <location>
        <begin position="26"/>
        <end position="52"/>
    </location>
</feature>
<evidence type="ECO:0000313" key="10">
    <source>
        <dbReference type="Proteomes" id="UP000199226"/>
    </source>
</evidence>
<feature type="transmembrane region" description="Helical" evidence="7">
    <location>
        <begin position="64"/>
        <end position="86"/>
    </location>
</feature>
<keyword evidence="4 7" id="KW-0812">Transmembrane</keyword>
<keyword evidence="5 7" id="KW-1133">Transmembrane helix</keyword>
<keyword evidence="3" id="KW-1003">Cell membrane</keyword>
<protein>
    <submittedName>
        <fullName evidence="9">Major Facilitator Superfamily protein</fullName>
    </submittedName>
</protein>
<dbReference type="Gene3D" id="1.20.1250.20">
    <property type="entry name" value="MFS general substrate transporter like domains"/>
    <property type="match status" value="2"/>
</dbReference>
<evidence type="ECO:0000256" key="3">
    <source>
        <dbReference type="ARBA" id="ARBA00022475"/>
    </source>
</evidence>
<feature type="domain" description="Major facilitator superfamily (MFS) profile" evidence="8">
    <location>
        <begin position="27"/>
        <end position="457"/>
    </location>
</feature>
<dbReference type="GO" id="GO:0005886">
    <property type="term" value="C:plasma membrane"/>
    <property type="evidence" value="ECO:0007669"/>
    <property type="project" value="UniProtKB-SubCell"/>
</dbReference>
<dbReference type="EMBL" id="FNHH01000014">
    <property type="protein sequence ID" value="SDM50501.1"/>
    <property type="molecule type" value="Genomic_DNA"/>
</dbReference>
<reference evidence="10" key="1">
    <citation type="submission" date="2016-10" db="EMBL/GenBank/DDBJ databases">
        <authorList>
            <person name="Varghese N."/>
            <person name="Submissions S."/>
        </authorList>
    </citation>
    <scope>NUCLEOTIDE SEQUENCE [LARGE SCALE GENOMIC DNA]</scope>
    <source>
        <strain evidence="10">DSM 24536</strain>
    </source>
</reference>
<dbReference type="GO" id="GO:0022857">
    <property type="term" value="F:transmembrane transporter activity"/>
    <property type="evidence" value="ECO:0007669"/>
    <property type="project" value="InterPro"/>
</dbReference>
<gene>
    <name evidence="9" type="ORF">SAMN05421813_11410</name>
</gene>
<dbReference type="RefSeq" id="WP_090704757.1">
    <property type="nucleotide sequence ID" value="NZ_FNHH01000014.1"/>
</dbReference>
<dbReference type="STRING" id="990371.SAMN05421813_11410"/>
<evidence type="ECO:0000256" key="2">
    <source>
        <dbReference type="ARBA" id="ARBA00022448"/>
    </source>
</evidence>
<dbReference type="InterPro" id="IPR036259">
    <property type="entry name" value="MFS_trans_sf"/>
</dbReference>
<proteinExistence type="predicted"/>
<sequence>MAPVSTSPELANDAVITPEKKNNLRLVIVASSVGTLIEWYDLLLAVIMANILSMQLFPAGGNNFIETLGIVATTYLIRPFGSLLFGNFGDKIGRKYTFLVSLLLMGGATFLIGCIPTFEQAGWVSPILFLILRLLQGLAISGEYSGAVIYVAEHAPQNKRGFYTGFIQTTSSIALILGLVVVFSTKSIMSEESFNSFGWRIPFLFSAILVVASYFIRRRLHESPVFAQLKSEGKTSNSPVRETFKTKKNIGLILGAIFGGNAAQSAIMQTNQFITLFFLQRTVKLPDTTALLIMATGILLAGPFFQIFGALSDKIGRKKVILPGMILGLIVIPVMFYLFLELGNPQRLDTIQHIDTQTTIIFIGLVFMLTLSGTMVYGPMGAFLMEMFPTRIRYTSMGFVYNVGNGAIGGSTPVITELIKSSVVIGFALSPFIGLVYPLALIIIGIVVNIFFVPETYKNDLSD</sequence>
<feature type="transmembrane region" description="Helical" evidence="7">
    <location>
        <begin position="320"/>
        <end position="340"/>
    </location>
</feature>
<dbReference type="Pfam" id="PF07690">
    <property type="entry name" value="MFS_1"/>
    <property type="match status" value="1"/>
</dbReference>
<feature type="transmembrane region" description="Helical" evidence="7">
    <location>
        <begin position="250"/>
        <end position="268"/>
    </location>
</feature>
<dbReference type="PROSITE" id="PS50850">
    <property type="entry name" value="MFS"/>
    <property type="match status" value="1"/>
</dbReference>
<comment type="subcellular location">
    <subcellularLocation>
        <location evidence="1">Cell membrane</location>
        <topology evidence="1">Multi-pass membrane protein</topology>
    </subcellularLocation>
</comment>
<feature type="transmembrane region" description="Helical" evidence="7">
    <location>
        <begin position="197"/>
        <end position="216"/>
    </location>
</feature>
<dbReference type="Proteomes" id="UP000199226">
    <property type="component" value="Unassembled WGS sequence"/>
</dbReference>
<feature type="transmembrane region" description="Helical" evidence="7">
    <location>
        <begin position="98"/>
        <end position="118"/>
    </location>
</feature>
<keyword evidence="10" id="KW-1185">Reference proteome</keyword>
<name>A0A1G9TSB0_9SPHI</name>
<dbReference type="OrthoDB" id="9783227at2"/>
<evidence type="ECO:0000256" key="7">
    <source>
        <dbReference type="SAM" id="Phobius"/>
    </source>
</evidence>
<keyword evidence="6 7" id="KW-0472">Membrane</keyword>
<evidence type="ECO:0000256" key="4">
    <source>
        <dbReference type="ARBA" id="ARBA00022692"/>
    </source>
</evidence>
<feature type="transmembrane region" description="Helical" evidence="7">
    <location>
        <begin position="288"/>
        <end position="308"/>
    </location>
</feature>
<dbReference type="SUPFAM" id="SSF103473">
    <property type="entry name" value="MFS general substrate transporter"/>
    <property type="match status" value="1"/>
</dbReference>